<evidence type="ECO:0000256" key="1">
    <source>
        <dbReference type="SAM" id="MobiDB-lite"/>
    </source>
</evidence>
<proteinExistence type="predicted"/>
<dbReference type="RefSeq" id="WP_143022335.1">
    <property type="nucleotide sequence ID" value="NZ_FNFB01000033.1"/>
</dbReference>
<name>A0A1G9P5H9_9ACTN</name>
<reference evidence="3 4" key="1">
    <citation type="submission" date="2016-10" db="EMBL/GenBank/DDBJ databases">
        <authorList>
            <person name="de Groot N.N."/>
        </authorList>
    </citation>
    <scope>NUCLEOTIDE SEQUENCE [LARGE SCALE GENOMIC DNA]</scope>
    <source>
        <strain evidence="3 4">CGMCC 4.5681</strain>
    </source>
</reference>
<dbReference type="OrthoDB" id="3544060at2"/>
<feature type="transmembrane region" description="Helical" evidence="2">
    <location>
        <begin position="151"/>
        <end position="167"/>
    </location>
</feature>
<feature type="transmembrane region" description="Helical" evidence="2">
    <location>
        <begin position="121"/>
        <end position="139"/>
    </location>
</feature>
<protein>
    <recommendedName>
        <fullName evidence="5">SdpI/YhfL protein family protein</fullName>
    </recommendedName>
</protein>
<dbReference type="EMBL" id="FNFB01000033">
    <property type="protein sequence ID" value="SDL93964.1"/>
    <property type="molecule type" value="Genomic_DNA"/>
</dbReference>
<feature type="region of interest" description="Disordered" evidence="1">
    <location>
        <begin position="1"/>
        <end position="23"/>
    </location>
</feature>
<dbReference type="AlphaFoldDB" id="A0A1G9P5H9"/>
<organism evidence="3 4">
    <name type="scientific">Nonomuraea maritima</name>
    <dbReference type="NCBI Taxonomy" id="683260"/>
    <lineage>
        <taxon>Bacteria</taxon>
        <taxon>Bacillati</taxon>
        <taxon>Actinomycetota</taxon>
        <taxon>Actinomycetes</taxon>
        <taxon>Streptosporangiales</taxon>
        <taxon>Streptosporangiaceae</taxon>
        <taxon>Nonomuraea</taxon>
    </lineage>
</organism>
<dbReference type="Proteomes" id="UP000198683">
    <property type="component" value="Unassembled WGS sequence"/>
</dbReference>
<evidence type="ECO:0000313" key="4">
    <source>
        <dbReference type="Proteomes" id="UP000198683"/>
    </source>
</evidence>
<keyword evidence="4" id="KW-1185">Reference proteome</keyword>
<keyword evidence="2" id="KW-0812">Transmembrane</keyword>
<feature type="transmembrane region" description="Helical" evidence="2">
    <location>
        <begin position="28"/>
        <end position="49"/>
    </location>
</feature>
<evidence type="ECO:0000313" key="3">
    <source>
        <dbReference type="EMBL" id="SDL93964.1"/>
    </source>
</evidence>
<feature type="transmembrane region" description="Helical" evidence="2">
    <location>
        <begin position="69"/>
        <end position="93"/>
    </location>
</feature>
<evidence type="ECO:0008006" key="5">
    <source>
        <dbReference type="Google" id="ProtNLM"/>
    </source>
</evidence>
<sequence length="247" mass="25805">MTQLRTPPTVDAEGGGVNRTDRRPRPPWAGIVVSAASLIVMAGVAWALWDSLPTVVVTRESSGQRAGVSVPRAAAVAALPATLLLIAAIMVLATELGDRLRPYVDPRLVAGPDAQTRSMNALFTLLPLFLLVLHTGFLLTVSGREFPMDRVMGAAFGVLLMGFGALLQKLSPAGVAGADTLGRWTSAWQRSQRWAGTAMVALGAACAVATFLLPPVLAAVGSAALLAVIFAATLVRASRKTLDDQET</sequence>
<dbReference type="STRING" id="683260.SAMN05421874_13341"/>
<feature type="transmembrane region" description="Helical" evidence="2">
    <location>
        <begin position="194"/>
        <end position="213"/>
    </location>
</feature>
<accession>A0A1G9P5H9</accession>
<evidence type="ECO:0000256" key="2">
    <source>
        <dbReference type="SAM" id="Phobius"/>
    </source>
</evidence>
<keyword evidence="2" id="KW-1133">Transmembrane helix</keyword>
<gene>
    <name evidence="3" type="ORF">SAMN05421874_13341</name>
</gene>
<keyword evidence="2" id="KW-0472">Membrane</keyword>
<feature type="transmembrane region" description="Helical" evidence="2">
    <location>
        <begin position="219"/>
        <end position="237"/>
    </location>
</feature>